<reference evidence="3" key="1">
    <citation type="submission" date="2017-09" db="EMBL/GenBank/DDBJ databases">
        <title>Depth-based differentiation of microbial function through sediment-hosted aquifers and enrichment of novel symbionts in the deep terrestrial subsurface.</title>
        <authorList>
            <person name="Probst A.J."/>
            <person name="Ladd B."/>
            <person name="Jarett J.K."/>
            <person name="Geller-Mcgrath D.E."/>
            <person name="Sieber C.M.K."/>
            <person name="Emerson J.B."/>
            <person name="Anantharaman K."/>
            <person name="Thomas B.C."/>
            <person name="Malmstrom R."/>
            <person name="Stieglmeier M."/>
            <person name="Klingl A."/>
            <person name="Woyke T."/>
            <person name="Ryan C.M."/>
            <person name="Banfield J.F."/>
        </authorList>
    </citation>
    <scope>NUCLEOTIDE SEQUENCE [LARGE SCALE GENOMIC DNA]</scope>
</reference>
<feature type="transmembrane region" description="Helical" evidence="1">
    <location>
        <begin position="12"/>
        <end position="39"/>
    </location>
</feature>
<feature type="transmembrane region" description="Helical" evidence="1">
    <location>
        <begin position="137"/>
        <end position="152"/>
    </location>
</feature>
<evidence type="ECO:0008006" key="4">
    <source>
        <dbReference type="Google" id="ProtNLM"/>
    </source>
</evidence>
<sequence>MKKPKTLFKTRLLITSIFTLQNLELVMVGSLLLLGWIYLLRLNLIDLTNQLFIALAQAFKAGQLNLLGNPNFIDLVYYHGKIFTAHPPLPGLILVPLVYLFKNFSNQGYLFPFLNFLNFYLFYRLLKTVKTLKTNDVLWLCLAFFLASPYLFVGSFPIAWNSLLAITFLLSALLEFCTRKRSLVLGSLLALASLCRFNLFLVGIYLVADFWFEEGELKAKFKKIWRLSLPLVVVIITMFVYDWARFGDPLQTGNIYLSFASYAMPHGLFGLEYTPANLFSSLIKPPTFQLSSPFVIPPESGIGILFVSPYLLYLIKGRYSDRESKFLWGIIGVLALPILLWFSSGGSQFSFRFALDFLPFIFILLARSFKKGLPLAFKGIILVSVFCDWFLFYQYVLNLSG</sequence>
<keyword evidence="1" id="KW-0472">Membrane</keyword>
<feature type="transmembrane region" description="Helical" evidence="1">
    <location>
        <begin position="294"/>
        <end position="314"/>
    </location>
</feature>
<proteinExistence type="predicted"/>
<protein>
    <recommendedName>
        <fullName evidence="4">Glycosyltransferase RgtA/B/C/D-like domain-containing protein</fullName>
    </recommendedName>
</protein>
<gene>
    <name evidence="2" type="ORF">COY34_01875</name>
</gene>
<keyword evidence="1" id="KW-0812">Transmembrane</keyword>
<feature type="transmembrane region" description="Helical" evidence="1">
    <location>
        <begin position="224"/>
        <end position="243"/>
    </location>
</feature>
<evidence type="ECO:0000313" key="2">
    <source>
        <dbReference type="EMBL" id="PIZ42960.1"/>
    </source>
</evidence>
<name>A0A2M7TCG3_UNCKA</name>
<feature type="transmembrane region" description="Helical" evidence="1">
    <location>
        <begin position="375"/>
        <end position="396"/>
    </location>
</feature>
<feature type="transmembrane region" description="Helical" evidence="1">
    <location>
        <begin position="349"/>
        <end position="366"/>
    </location>
</feature>
<keyword evidence="1" id="KW-1133">Transmembrane helix</keyword>
<accession>A0A2M7TCG3</accession>
<organism evidence="2 3">
    <name type="scientific">candidate division WWE3 bacterium CG_4_10_14_0_2_um_filter_42_8</name>
    <dbReference type="NCBI Taxonomy" id="1975074"/>
    <lineage>
        <taxon>Bacteria</taxon>
        <taxon>Katanobacteria</taxon>
    </lineage>
</organism>
<feature type="transmembrane region" description="Helical" evidence="1">
    <location>
        <begin position="109"/>
        <end position="125"/>
    </location>
</feature>
<dbReference type="Proteomes" id="UP000230970">
    <property type="component" value="Unassembled WGS sequence"/>
</dbReference>
<dbReference type="AlphaFoldDB" id="A0A2M7TCG3"/>
<comment type="caution">
    <text evidence="2">The sequence shown here is derived from an EMBL/GenBank/DDBJ whole genome shotgun (WGS) entry which is preliminary data.</text>
</comment>
<feature type="transmembrane region" description="Helical" evidence="1">
    <location>
        <begin position="188"/>
        <end position="212"/>
    </location>
</feature>
<evidence type="ECO:0000256" key="1">
    <source>
        <dbReference type="SAM" id="Phobius"/>
    </source>
</evidence>
<dbReference type="EMBL" id="PFNJ01000044">
    <property type="protein sequence ID" value="PIZ42960.1"/>
    <property type="molecule type" value="Genomic_DNA"/>
</dbReference>
<feature type="transmembrane region" description="Helical" evidence="1">
    <location>
        <begin position="326"/>
        <end position="343"/>
    </location>
</feature>
<evidence type="ECO:0000313" key="3">
    <source>
        <dbReference type="Proteomes" id="UP000230970"/>
    </source>
</evidence>